<dbReference type="GO" id="GO:0008236">
    <property type="term" value="F:serine-type peptidase activity"/>
    <property type="evidence" value="ECO:0007669"/>
    <property type="project" value="InterPro"/>
</dbReference>
<dbReference type="SUPFAM" id="SSF52096">
    <property type="entry name" value="ClpP/crotonase"/>
    <property type="match status" value="1"/>
</dbReference>
<dbReference type="Pfam" id="PF03572">
    <property type="entry name" value="Peptidase_S41"/>
    <property type="match status" value="1"/>
</dbReference>
<gene>
    <name evidence="3" type="ORF">SAMN05216225_100323</name>
</gene>
<feature type="coiled-coil region" evidence="1">
    <location>
        <begin position="194"/>
        <end position="221"/>
    </location>
</feature>
<name>A0A1M5DVZ4_9BACI</name>
<evidence type="ECO:0000313" key="3">
    <source>
        <dbReference type="EMBL" id="SHF71034.1"/>
    </source>
</evidence>
<evidence type="ECO:0000256" key="1">
    <source>
        <dbReference type="SAM" id="Coils"/>
    </source>
</evidence>
<dbReference type="Gene3D" id="3.90.226.10">
    <property type="entry name" value="2-enoyl-CoA Hydratase, Chain A, domain 1"/>
    <property type="match status" value="1"/>
</dbReference>
<dbReference type="InterPro" id="IPR029045">
    <property type="entry name" value="ClpP/crotonase-like_dom_sf"/>
</dbReference>
<reference evidence="3 4" key="1">
    <citation type="submission" date="2016-11" db="EMBL/GenBank/DDBJ databases">
        <authorList>
            <person name="Jaros S."/>
            <person name="Januszkiewicz K."/>
            <person name="Wedrychowicz H."/>
        </authorList>
    </citation>
    <scope>NUCLEOTIDE SEQUENCE [LARGE SCALE GENOMIC DNA]</scope>
    <source>
        <strain evidence="3 4">IBRC-M 10683</strain>
    </source>
</reference>
<dbReference type="AlphaFoldDB" id="A0A1M5DVZ4"/>
<proteinExistence type="predicted"/>
<feature type="domain" description="Tail specific protease" evidence="2">
    <location>
        <begin position="155"/>
        <end position="400"/>
    </location>
</feature>
<dbReference type="GO" id="GO:0006508">
    <property type="term" value="P:proteolysis"/>
    <property type="evidence" value="ECO:0007669"/>
    <property type="project" value="InterPro"/>
</dbReference>
<dbReference type="InterPro" id="IPR005151">
    <property type="entry name" value="Tail-specific_protease"/>
</dbReference>
<dbReference type="Proteomes" id="UP000183988">
    <property type="component" value="Unassembled WGS sequence"/>
</dbReference>
<dbReference type="OrthoDB" id="2327485at2"/>
<dbReference type="RefSeq" id="WP_072888008.1">
    <property type="nucleotide sequence ID" value="NZ_FQVW01000003.1"/>
</dbReference>
<dbReference type="EMBL" id="FQVW01000003">
    <property type="protein sequence ID" value="SHF71034.1"/>
    <property type="molecule type" value="Genomic_DNA"/>
</dbReference>
<keyword evidence="4" id="KW-1185">Reference proteome</keyword>
<keyword evidence="1" id="KW-0175">Coiled coil</keyword>
<accession>A0A1M5DVZ4</accession>
<protein>
    <submittedName>
        <fullName evidence="3">Peptidase family S41</fullName>
    </submittedName>
</protein>
<organism evidence="3 4">
    <name type="scientific">Ornithinibacillus halophilus</name>
    <dbReference type="NCBI Taxonomy" id="930117"/>
    <lineage>
        <taxon>Bacteria</taxon>
        <taxon>Bacillati</taxon>
        <taxon>Bacillota</taxon>
        <taxon>Bacilli</taxon>
        <taxon>Bacillales</taxon>
        <taxon>Bacillaceae</taxon>
        <taxon>Ornithinibacillus</taxon>
    </lineage>
</organism>
<dbReference type="STRING" id="930117.SAMN05216225_100323"/>
<evidence type="ECO:0000313" key="4">
    <source>
        <dbReference type="Proteomes" id="UP000183988"/>
    </source>
</evidence>
<sequence>MYSNIFRELVDIMHHDYAGCHDKKGWDNPEKYEEKIKGLEKKGELDAHLFIEIVEDYLLDFKDPHMFLNMIKSDEQKEYDSGFRVRRFEDKLFVTTISNENRLKPGDAIVSLDNISINDLVKRHKRELMEIRAEREDWRKVIPKYNVAEILDSNGNTRMIELRKYEKPEYTPEHSVTRLDSETLYMKLTDFFEADSIDKLVKKHENELKQTKNLVVDVRVNYGGSTLAYSSLEKYLFPSGTMKVDYDDYNMEFNCTVRNSELMIGLIDEELTKIENEDYRKGLEQWKEETWVKNKGKGFVSFDEDNEVVEITGCELPENIVVLTDNYCGSAGDIFVYLCKMSPKVTVIGRPTMGVNDYSNLTTIKWDEKFEFSYPTSRLKSLDNRRALDNPGIKPDIYIPWTPEHLYKDVDMEEAIRILKSKTTV</sequence>
<dbReference type="SMART" id="SM00245">
    <property type="entry name" value="TSPc"/>
    <property type="match status" value="1"/>
</dbReference>
<evidence type="ECO:0000259" key="2">
    <source>
        <dbReference type="SMART" id="SM00245"/>
    </source>
</evidence>